<dbReference type="SUPFAM" id="SSF49899">
    <property type="entry name" value="Concanavalin A-like lectins/glucanases"/>
    <property type="match status" value="1"/>
</dbReference>
<dbReference type="InterPro" id="IPR013320">
    <property type="entry name" value="ConA-like_dom_sf"/>
</dbReference>
<evidence type="ECO:0000256" key="2">
    <source>
        <dbReference type="ARBA" id="ARBA00022723"/>
    </source>
</evidence>
<dbReference type="Proteomes" id="UP001279410">
    <property type="component" value="Unassembled WGS sequence"/>
</dbReference>
<keyword evidence="4" id="KW-1015">Disulfide bond</keyword>
<sequence length="463" mass="51878">MILLQKFLHVFASVSLLSNPASTVEEVPQLSLWGKVLNLTFGCNHWRLKPHVSIPALQELTVCLSLKFEVQASSPWTAFMYRHPEVQYAELGLGWKWGRLVIWLFGTEWTAPQIDLRPSQWYSLCLTWSHTKDRPALYVNGNPVELMAGHIIDTSPSSCRKLAPNGTLTLGAAHFLSGGNIEIIPFTCGLGKLSLFRLWGRERSKEEVTSLKCTEGDLVKWERDNWDTQIDTPLPDSSLRCEWSFYEVRLMFAIICYDGNTNELYMAREIAHHWLEEVLPNRIYLNRVSVFEVSRSSTDDSLAETSHEDRMVRWAPNINGFNCLVYASVIPGMDVAAVQNEMYVTLSSPYHVYHEASGLLQLLPDEDSIHTRPVESFSAVTPSPPDMVTPSPVTTTSSSSATSPATTLKTTATSTTTYTSTSAVSTTTITTTSPTNMTELYFEVKMNVSITGDCEPEEILSTW</sequence>
<evidence type="ECO:0000256" key="3">
    <source>
        <dbReference type="ARBA" id="ARBA00022837"/>
    </source>
</evidence>
<evidence type="ECO:0000313" key="7">
    <source>
        <dbReference type="EMBL" id="GLD46594.1"/>
    </source>
</evidence>
<name>A0AAD3M481_LATJO</name>
<dbReference type="EMBL" id="BRZM01000002">
    <property type="protein sequence ID" value="GLD46594.1"/>
    <property type="molecule type" value="Genomic_DNA"/>
</dbReference>
<evidence type="ECO:0000256" key="6">
    <source>
        <dbReference type="SAM" id="SignalP"/>
    </source>
</evidence>
<gene>
    <name evidence="7" type="ORF">AKAME5_000093700</name>
</gene>
<dbReference type="PANTHER" id="PTHR19277">
    <property type="entry name" value="PENTRAXIN"/>
    <property type="match status" value="1"/>
</dbReference>
<accession>A0AAD3M481</accession>
<dbReference type="InterPro" id="IPR051360">
    <property type="entry name" value="Neuronal_Pentraxin_Related"/>
</dbReference>
<organism evidence="7 8">
    <name type="scientific">Lates japonicus</name>
    <name type="common">Japanese lates</name>
    <dbReference type="NCBI Taxonomy" id="270547"/>
    <lineage>
        <taxon>Eukaryota</taxon>
        <taxon>Metazoa</taxon>
        <taxon>Chordata</taxon>
        <taxon>Craniata</taxon>
        <taxon>Vertebrata</taxon>
        <taxon>Euteleostomi</taxon>
        <taxon>Actinopterygii</taxon>
        <taxon>Neopterygii</taxon>
        <taxon>Teleostei</taxon>
        <taxon>Neoteleostei</taxon>
        <taxon>Acanthomorphata</taxon>
        <taxon>Carangaria</taxon>
        <taxon>Carangaria incertae sedis</taxon>
        <taxon>Centropomidae</taxon>
        <taxon>Lates</taxon>
    </lineage>
</organism>
<protein>
    <submittedName>
        <fullName evidence="7">Adhesion G-protein coupled receptor G4-like protein</fullName>
    </submittedName>
</protein>
<keyword evidence="3" id="KW-0106">Calcium</keyword>
<dbReference type="GO" id="GO:0046872">
    <property type="term" value="F:metal ion binding"/>
    <property type="evidence" value="ECO:0007669"/>
    <property type="project" value="UniProtKB-KW"/>
</dbReference>
<evidence type="ECO:0000313" key="8">
    <source>
        <dbReference type="Proteomes" id="UP001279410"/>
    </source>
</evidence>
<dbReference type="PANTHER" id="PTHR19277:SF161">
    <property type="entry name" value="LAMININ G DOMAIN-CONTAINING PROTEIN"/>
    <property type="match status" value="1"/>
</dbReference>
<reference evidence="7" key="1">
    <citation type="submission" date="2022-08" db="EMBL/GenBank/DDBJ databases">
        <title>Genome sequencing of akame (Lates japonicus).</title>
        <authorList>
            <person name="Hashiguchi Y."/>
            <person name="Takahashi H."/>
        </authorList>
    </citation>
    <scope>NUCLEOTIDE SEQUENCE</scope>
    <source>
        <strain evidence="7">Kochi</strain>
    </source>
</reference>
<evidence type="ECO:0000256" key="4">
    <source>
        <dbReference type="ARBA" id="ARBA00023157"/>
    </source>
</evidence>
<comment type="cofactor">
    <cofactor evidence="1">
        <name>Ca(2+)</name>
        <dbReference type="ChEBI" id="CHEBI:29108"/>
    </cofactor>
</comment>
<feature type="compositionally biased region" description="Low complexity" evidence="5">
    <location>
        <begin position="388"/>
        <end position="422"/>
    </location>
</feature>
<feature type="signal peptide" evidence="6">
    <location>
        <begin position="1"/>
        <end position="23"/>
    </location>
</feature>
<keyword evidence="8" id="KW-1185">Reference proteome</keyword>
<keyword evidence="2" id="KW-0479">Metal-binding</keyword>
<keyword evidence="6" id="KW-0732">Signal</keyword>
<evidence type="ECO:0000256" key="1">
    <source>
        <dbReference type="ARBA" id="ARBA00001913"/>
    </source>
</evidence>
<feature type="region of interest" description="Disordered" evidence="5">
    <location>
        <begin position="376"/>
        <end position="422"/>
    </location>
</feature>
<comment type="caution">
    <text evidence="7">The sequence shown here is derived from an EMBL/GenBank/DDBJ whole genome shotgun (WGS) entry which is preliminary data.</text>
</comment>
<keyword evidence="7" id="KW-0675">Receptor</keyword>
<evidence type="ECO:0000256" key="5">
    <source>
        <dbReference type="SAM" id="MobiDB-lite"/>
    </source>
</evidence>
<dbReference type="Gene3D" id="2.60.120.200">
    <property type="match status" value="1"/>
</dbReference>
<feature type="chain" id="PRO_5041934159" evidence="6">
    <location>
        <begin position="24"/>
        <end position="463"/>
    </location>
</feature>
<feature type="non-terminal residue" evidence="7">
    <location>
        <position position="463"/>
    </location>
</feature>
<dbReference type="AlphaFoldDB" id="A0AAD3M481"/>
<proteinExistence type="predicted"/>